<proteinExistence type="predicted"/>
<evidence type="ECO:0000313" key="2">
    <source>
        <dbReference type="EMBL" id="EKG20000.1"/>
    </source>
</evidence>
<organism evidence="2 3">
    <name type="scientific">Macrophomina phaseolina (strain MS6)</name>
    <name type="common">Charcoal rot fungus</name>
    <dbReference type="NCBI Taxonomy" id="1126212"/>
    <lineage>
        <taxon>Eukaryota</taxon>
        <taxon>Fungi</taxon>
        <taxon>Dikarya</taxon>
        <taxon>Ascomycota</taxon>
        <taxon>Pezizomycotina</taxon>
        <taxon>Dothideomycetes</taxon>
        <taxon>Dothideomycetes incertae sedis</taxon>
        <taxon>Botryosphaeriales</taxon>
        <taxon>Botryosphaeriaceae</taxon>
        <taxon>Macrophomina</taxon>
    </lineage>
</organism>
<protein>
    <submittedName>
        <fullName evidence="2">Uncharacterized protein</fullName>
    </submittedName>
</protein>
<evidence type="ECO:0000313" key="3">
    <source>
        <dbReference type="Proteomes" id="UP000007129"/>
    </source>
</evidence>
<feature type="compositionally biased region" description="Low complexity" evidence="1">
    <location>
        <begin position="38"/>
        <end position="51"/>
    </location>
</feature>
<name>K2STH4_MACPH</name>
<accession>K2STH4</accession>
<feature type="compositionally biased region" description="Basic and acidic residues" evidence="1">
    <location>
        <begin position="56"/>
        <end position="69"/>
    </location>
</feature>
<dbReference type="Proteomes" id="UP000007129">
    <property type="component" value="Unassembled WGS sequence"/>
</dbReference>
<comment type="caution">
    <text evidence="2">The sequence shown here is derived from an EMBL/GenBank/DDBJ whole genome shotgun (WGS) entry which is preliminary data.</text>
</comment>
<dbReference type="EMBL" id="AHHD01000100">
    <property type="protein sequence ID" value="EKG20000.1"/>
    <property type="molecule type" value="Genomic_DNA"/>
</dbReference>
<dbReference type="HOGENOM" id="CLU_1855629_0_0_1"/>
<dbReference type="VEuPathDB" id="FungiDB:MPH_02730"/>
<sequence>MASSSCYRDNCRVSICMSPPERILQLPICSVNCCCNSSTRGSAVSSRSSSTYHRAGKLDKGPASEKAESRRLPLISVLQCGARRTNRSPHKIPSMASHWPILLPTAPKAGRASLSPQCGQKNLQVGQTSAAMNLTPSM</sequence>
<dbReference type="InParanoid" id="K2STH4"/>
<gene>
    <name evidence="2" type="ORF">MPH_02730</name>
</gene>
<evidence type="ECO:0000256" key="1">
    <source>
        <dbReference type="SAM" id="MobiDB-lite"/>
    </source>
</evidence>
<reference evidence="2 3" key="1">
    <citation type="journal article" date="2012" name="BMC Genomics">
        <title>Tools to kill: Genome of one of the most destructive plant pathogenic fungi Macrophomina phaseolina.</title>
        <authorList>
            <person name="Islam M.S."/>
            <person name="Haque M.S."/>
            <person name="Islam M.M."/>
            <person name="Emdad E.M."/>
            <person name="Halim A."/>
            <person name="Hossen Q.M.M."/>
            <person name="Hossain M.Z."/>
            <person name="Ahmed B."/>
            <person name="Rahim S."/>
            <person name="Rahman M.S."/>
            <person name="Alam M.M."/>
            <person name="Hou S."/>
            <person name="Wan X."/>
            <person name="Saito J.A."/>
            <person name="Alam M."/>
        </authorList>
    </citation>
    <scope>NUCLEOTIDE SEQUENCE [LARGE SCALE GENOMIC DNA]</scope>
    <source>
        <strain evidence="2 3">MS6</strain>
    </source>
</reference>
<dbReference type="AlphaFoldDB" id="K2STH4"/>
<feature type="region of interest" description="Disordered" evidence="1">
    <location>
        <begin position="38"/>
        <end position="69"/>
    </location>
</feature>